<evidence type="ECO:0000256" key="3">
    <source>
        <dbReference type="ARBA" id="ARBA00022695"/>
    </source>
</evidence>
<evidence type="ECO:0000256" key="5">
    <source>
        <dbReference type="ARBA" id="ARBA00022840"/>
    </source>
</evidence>
<comment type="subcellular location">
    <subcellularLocation>
        <location evidence="9">Cytoplasm</location>
    </subcellularLocation>
</comment>
<organism evidence="11 12">
    <name type="scientific">Candidatus Amunia macphersoniae</name>
    <dbReference type="NCBI Taxonomy" id="3127014"/>
    <lineage>
        <taxon>Bacteria</taxon>
        <taxon>Bacillati</taxon>
        <taxon>Candidatus Dormiibacterota</taxon>
        <taxon>Candidatus Dormibacteria</taxon>
        <taxon>Candidatus Aeolococcales</taxon>
        <taxon>Candidatus Aeolococcaceae</taxon>
        <taxon>Candidatus Amunia</taxon>
    </lineage>
</organism>
<dbReference type="GO" id="GO:0005524">
    <property type="term" value="F:ATP binding"/>
    <property type="evidence" value="ECO:0007669"/>
    <property type="project" value="UniProtKB-KW"/>
</dbReference>
<comment type="function">
    <text evidence="9">Reversibly transfers an adenylyl group from ATP to 4'-phosphopantetheine, yielding dephospho-CoA (dPCoA) and pyrophosphate.</text>
</comment>
<evidence type="ECO:0000313" key="12">
    <source>
        <dbReference type="Proteomes" id="UP000614410"/>
    </source>
</evidence>
<dbReference type="InterPro" id="IPR001980">
    <property type="entry name" value="PPAT"/>
</dbReference>
<keyword evidence="7 9" id="KW-0173">Coenzyme A biosynthesis</keyword>
<dbReference type="NCBIfam" id="TIGR00125">
    <property type="entry name" value="cyt_tran_rel"/>
    <property type="match status" value="1"/>
</dbReference>
<dbReference type="GO" id="GO:0015937">
    <property type="term" value="P:coenzyme A biosynthetic process"/>
    <property type="evidence" value="ECO:0007669"/>
    <property type="project" value="UniProtKB-UniRule"/>
</dbReference>
<dbReference type="HAMAP" id="MF_00151">
    <property type="entry name" value="PPAT_bact"/>
    <property type="match status" value="1"/>
</dbReference>
<dbReference type="NCBIfam" id="TIGR01510">
    <property type="entry name" value="coaD_prev_kdtB"/>
    <property type="match status" value="1"/>
</dbReference>
<accession>A0A934NFW5</accession>
<dbReference type="PANTHER" id="PTHR21342:SF1">
    <property type="entry name" value="PHOSPHOPANTETHEINE ADENYLYLTRANSFERASE"/>
    <property type="match status" value="1"/>
</dbReference>
<dbReference type="SUPFAM" id="SSF52374">
    <property type="entry name" value="Nucleotidylyl transferase"/>
    <property type="match status" value="1"/>
</dbReference>
<feature type="binding site" evidence="9">
    <location>
        <begin position="90"/>
        <end position="92"/>
    </location>
    <ligand>
        <name>ATP</name>
        <dbReference type="ChEBI" id="CHEBI:30616"/>
    </ligand>
</feature>
<feature type="binding site" evidence="9">
    <location>
        <position position="100"/>
    </location>
    <ligand>
        <name>ATP</name>
        <dbReference type="ChEBI" id="CHEBI:30616"/>
    </ligand>
</feature>
<dbReference type="PRINTS" id="PR01020">
    <property type="entry name" value="LPSBIOSNTHSS"/>
</dbReference>
<keyword evidence="2 9" id="KW-0808">Transferase</keyword>
<feature type="domain" description="Cytidyltransferase-like" evidence="10">
    <location>
        <begin position="7"/>
        <end position="135"/>
    </location>
</feature>
<dbReference type="InterPro" id="IPR014729">
    <property type="entry name" value="Rossmann-like_a/b/a_fold"/>
</dbReference>
<proteinExistence type="inferred from homology"/>
<feature type="binding site" evidence="9">
    <location>
        <position position="11"/>
    </location>
    <ligand>
        <name>substrate</name>
    </ligand>
</feature>
<dbReference type="PANTHER" id="PTHR21342">
    <property type="entry name" value="PHOSPHOPANTETHEINE ADENYLYLTRANSFERASE"/>
    <property type="match status" value="1"/>
</dbReference>
<evidence type="ECO:0000313" key="11">
    <source>
        <dbReference type="EMBL" id="MBJ7608601.1"/>
    </source>
</evidence>
<feature type="binding site" evidence="9">
    <location>
        <position position="19"/>
    </location>
    <ligand>
        <name>ATP</name>
        <dbReference type="ChEBI" id="CHEBI:30616"/>
    </ligand>
</feature>
<feature type="site" description="Transition state stabilizer" evidence="9">
    <location>
        <position position="19"/>
    </location>
</feature>
<evidence type="ECO:0000256" key="2">
    <source>
        <dbReference type="ARBA" id="ARBA00022679"/>
    </source>
</evidence>
<gene>
    <name evidence="9 11" type="primary">coaD</name>
    <name evidence="11" type="ORF">JF887_04100</name>
</gene>
<evidence type="ECO:0000256" key="9">
    <source>
        <dbReference type="HAMAP-Rule" id="MF_00151"/>
    </source>
</evidence>
<dbReference type="Proteomes" id="UP000614410">
    <property type="component" value="Unassembled WGS sequence"/>
</dbReference>
<keyword evidence="1 9" id="KW-0963">Cytoplasm</keyword>
<dbReference type="GO" id="GO:0004595">
    <property type="term" value="F:pantetheine-phosphate adenylyltransferase activity"/>
    <property type="evidence" value="ECO:0007669"/>
    <property type="project" value="UniProtKB-UniRule"/>
</dbReference>
<keyword evidence="4 9" id="KW-0547">Nucleotide-binding</keyword>
<evidence type="ECO:0000256" key="6">
    <source>
        <dbReference type="ARBA" id="ARBA00022842"/>
    </source>
</evidence>
<dbReference type="AlphaFoldDB" id="A0A934NFW5"/>
<feature type="binding site" evidence="9">
    <location>
        <begin position="11"/>
        <end position="12"/>
    </location>
    <ligand>
        <name>ATP</name>
        <dbReference type="ChEBI" id="CHEBI:30616"/>
    </ligand>
</feature>
<feature type="binding site" evidence="9">
    <location>
        <position position="89"/>
    </location>
    <ligand>
        <name>substrate</name>
    </ligand>
</feature>
<evidence type="ECO:0000256" key="7">
    <source>
        <dbReference type="ARBA" id="ARBA00022993"/>
    </source>
</evidence>
<comment type="pathway">
    <text evidence="9">Cofactor biosynthesis; coenzyme A biosynthesis; CoA from (R)-pantothenate: step 4/5.</text>
</comment>
<sequence length="165" mass="18330">MSERIALYPGSFDPMTRGHLDILERACLIFDRVVVAVLENPSKSPLFTTEERVELIRASIDGDGCVEVGTFAGLTVDYARQVGAVAIVRGLRVTSDFENEFQMTLMNRRLNPDIHTVFLMTSFSNVFISSSIIKEVFRLGGTIDDAVPPACAEALRRKYPTDGQR</sequence>
<keyword evidence="5 9" id="KW-0067">ATP-binding</keyword>
<dbReference type="Gene3D" id="3.40.50.620">
    <property type="entry name" value="HUPs"/>
    <property type="match status" value="1"/>
</dbReference>
<evidence type="ECO:0000256" key="1">
    <source>
        <dbReference type="ARBA" id="ARBA00022490"/>
    </source>
</evidence>
<evidence type="ECO:0000256" key="8">
    <source>
        <dbReference type="ARBA" id="ARBA00029346"/>
    </source>
</evidence>
<comment type="cofactor">
    <cofactor evidence="9">
        <name>Mg(2+)</name>
        <dbReference type="ChEBI" id="CHEBI:18420"/>
    </cofactor>
</comment>
<comment type="catalytic activity">
    <reaction evidence="8 9">
        <text>(R)-4'-phosphopantetheine + ATP + H(+) = 3'-dephospho-CoA + diphosphate</text>
        <dbReference type="Rhea" id="RHEA:19801"/>
        <dbReference type="ChEBI" id="CHEBI:15378"/>
        <dbReference type="ChEBI" id="CHEBI:30616"/>
        <dbReference type="ChEBI" id="CHEBI:33019"/>
        <dbReference type="ChEBI" id="CHEBI:57328"/>
        <dbReference type="ChEBI" id="CHEBI:61723"/>
        <dbReference type="EC" id="2.7.7.3"/>
    </reaction>
</comment>
<protein>
    <recommendedName>
        <fullName evidence="9">Phosphopantetheine adenylyltransferase</fullName>
        <ecNumber evidence="9">2.7.7.3</ecNumber>
    </recommendedName>
    <alternativeName>
        <fullName evidence="9">Dephospho-CoA pyrophosphorylase</fullName>
    </alternativeName>
    <alternativeName>
        <fullName evidence="9">Pantetheine-phosphate adenylyltransferase</fullName>
        <shortName evidence="9">PPAT</shortName>
    </alternativeName>
</protein>
<dbReference type="EC" id="2.7.7.3" evidence="9"/>
<dbReference type="GO" id="GO:0005737">
    <property type="term" value="C:cytoplasm"/>
    <property type="evidence" value="ECO:0007669"/>
    <property type="project" value="UniProtKB-SubCell"/>
</dbReference>
<dbReference type="EMBL" id="JAEKNN010000021">
    <property type="protein sequence ID" value="MBJ7608601.1"/>
    <property type="molecule type" value="Genomic_DNA"/>
</dbReference>
<dbReference type="CDD" id="cd02163">
    <property type="entry name" value="PPAT"/>
    <property type="match status" value="1"/>
</dbReference>
<evidence type="ECO:0000256" key="4">
    <source>
        <dbReference type="ARBA" id="ARBA00022741"/>
    </source>
</evidence>
<name>A0A934NFW5_9BACT</name>
<keyword evidence="3 9" id="KW-0548">Nucleotidyltransferase</keyword>
<comment type="similarity">
    <text evidence="9">Belongs to the bacterial CoaD family.</text>
</comment>
<feature type="binding site" evidence="9">
    <location>
        <begin position="125"/>
        <end position="131"/>
    </location>
    <ligand>
        <name>ATP</name>
        <dbReference type="ChEBI" id="CHEBI:30616"/>
    </ligand>
</feature>
<comment type="subunit">
    <text evidence="9">Homohexamer.</text>
</comment>
<comment type="caution">
    <text evidence="11">The sequence shown here is derived from an EMBL/GenBank/DDBJ whole genome shotgun (WGS) entry which is preliminary data.</text>
</comment>
<keyword evidence="6 9" id="KW-0460">Magnesium</keyword>
<feature type="binding site" evidence="9">
    <location>
        <position position="75"/>
    </location>
    <ligand>
        <name>substrate</name>
    </ligand>
</feature>
<dbReference type="InterPro" id="IPR004821">
    <property type="entry name" value="Cyt_trans-like"/>
</dbReference>
<dbReference type="Pfam" id="PF01467">
    <property type="entry name" value="CTP_transf_like"/>
    <property type="match status" value="1"/>
</dbReference>
<feature type="binding site" evidence="9">
    <location>
        <position position="43"/>
    </location>
    <ligand>
        <name>substrate</name>
    </ligand>
</feature>
<reference evidence="11 12" key="1">
    <citation type="submission" date="2020-10" db="EMBL/GenBank/DDBJ databases">
        <title>Ca. Dormibacterota MAGs.</title>
        <authorList>
            <person name="Montgomery K."/>
        </authorList>
    </citation>
    <scope>NUCLEOTIDE SEQUENCE [LARGE SCALE GENOMIC DNA]</scope>
    <source>
        <strain evidence="11">Mitchell_Peninsula_5</strain>
    </source>
</reference>
<evidence type="ECO:0000259" key="10">
    <source>
        <dbReference type="Pfam" id="PF01467"/>
    </source>
</evidence>